<name>A0AB38I357_9HYPH</name>
<accession>A0AB38I357</accession>
<dbReference type="AlphaFoldDB" id="A0AB38I357"/>
<evidence type="ECO:0000313" key="2">
    <source>
        <dbReference type="Proteomes" id="UP000294215"/>
    </source>
</evidence>
<sequence>MRLALLMIAGIVGDLIWRSSWSAGYRILRLLQGDLNRWRREYPPVKLEDDGAGLGFAGIQTDRK</sequence>
<evidence type="ECO:0000313" key="1">
    <source>
        <dbReference type="EMBL" id="TBC14950.1"/>
    </source>
</evidence>
<reference evidence="1 2" key="1">
    <citation type="submission" date="2019-02" db="EMBL/GenBank/DDBJ databases">
        <title>The genomic architecture of introgression among sibling species of bacteria.</title>
        <authorList>
            <person name="Cavassim M.I.A."/>
            <person name="Moeskjaer S."/>
            <person name="Moslemi C."/>
            <person name="Fields B."/>
            <person name="Bachmann A."/>
            <person name="Vilhjalmsson B."/>
            <person name="Schierup M.H."/>
            <person name="Young J.P.W."/>
            <person name="Andersen S.U."/>
        </authorList>
    </citation>
    <scope>NUCLEOTIDE SEQUENCE [LARGE SCALE GENOMIC DNA]</scope>
    <source>
        <strain evidence="1 2">SM92</strain>
    </source>
</reference>
<gene>
    <name evidence="1" type="ORF">ELH40_08435</name>
</gene>
<organism evidence="1 2">
    <name type="scientific">Rhizobium ruizarguesonis</name>
    <dbReference type="NCBI Taxonomy" id="2081791"/>
    <lineage>
        <taxon>Bacteria</taxon>
        <taxon>Pseudomonadati</taxon>
        <taxon>Pseudomonadota</taxon>
        <taxon>Alphaproteobacteria</taxon>
        <taxon>Hyphomicrobiales</taxon>
        <taxon>Rhizobiaceae</taxon>
        <taxon>Rhizobium/Agrobacterium group</taxon>
        <taxon>Rhizobium</taxon>
    </lineage>
</organism>
<dbReference type="EMBL" id="SIMR01000001">
    <property type="protein sequence ID" value="TBC14950.1"/>
    <property type="molecule type" value="Genomic_DNA"/>
</dbReference>
<proteinExistence type="predicted"/>
<comment type="caution">
    <text evidence="1">The sequence shown here is derived from an EMBL/GenBank/DDBJ whole genome shotgun (WGS) entry which is preliminary data.</text>
</comment>
<protein>
    <submittedName>
        <fullName evidence="1">Uncharacterized protein</fullName>
    </submittedName>
</protein>
<dbReference type="Proteomes" id="UP000294215">
    <property type="component" value="Unassembled WGS sequence"/>
</dbReference>